<dbReference type="Pfam" id="PF00149">
    <property type="entry name" value="Metallophos"/>
    <property type="match status" value="1"/>
</dbReference>
<evidence type="ECO:0000313" key="3">
    <source>
        <dbReference type="Proteomes" id="UP000823632"/>
    </source>
</evidence>
<dbReference type="Gene3D" id="3.60.21.10">
    <property type="match status" value="1"/>
</dbReference>
<dbReference type="InterPro" id="IPR050126">
    <property type="entry name" value="Ap4A_hydrolase"/>
</dbReference>
<dbReference type="PANTHER" id="PTHR42850:SF4">
    <property type="entry name" value="ZINC-DEPENDENT ENDOPOLYPHOSPHATASE"/>
    <property type="match status" value="1"/>
</dbReference>
<dbReference type="InterPro" id="IPR004843">
    <property type="entry name" value="Calcineurin-like_PHP"/>
</dbReference>
<protein>
    <submittedName>
        <fullName evidence="2">Serine/threonine protein phosphatase</fullName>
    </submittedName>
</protein>
<feature type="domain" description="Calcineurin-like phosphoesterase" evidence="1">
    <location>
        <begin position="5"/>
        <end position="173"/>
    </location>
</feature>
<organism evidence="2 3">
    <name type="scientific">Candidatus Scatousia excrementipullorum</name>
    <dbReference type="NCBI Taxonomy" id="2840936"/>
    <lineage>
        <taxon>Bacteria</taxon>
        <taxon>Candidatus Scatousia</taxon>
    </lineage>
</organism>
<dbReference type="GO" id="GO:0016791">
    <property type="term" value="F:phosphatase activity"/>
    <property type="evidence" value="ECO:0007669"/>
    <property type="project" value="TreeGrafter"/>
</dbReference>
<accession>A0A9D9DMI6</accession>
<dbReference type="SUPFAM" id="SSF56300">
    <property type="entry name" value="Metallo-dependent phosphatases"/>
    <property type="match status" value="1"/>
</dbReference>
<gene>
    <name evidence="2" type="ORF">IAC76_04405</name>
</gene>
<reference evidence="2" key="2">
    <citation type="journal article" date="2021" name="PeerJ">
        <title>Extensive microbial diversity within the chicken gut microbiome revealed by metagenomics and culture.</title>
        <authorList>
            <person name="Gilroy R."/>
            <person name="Ravi A."/>
            <person name="Getino M."/>
            <person name="Pursley I."/>
            <person name="Horton D.L."/>
            <person name="Alikhan N.F."/>
            <person name="Baker D."/>
            <person name="Gharbi K."/>
            <person name="Hall N."/>
            <person name="Watson M."/>
            <person name="Adriaenssens E.M."/>
            <person name="Foster-Nyarko E."/>
            <person name="Jarju S."/>
            <person name="Secka A."/>
            <person name="Antonio M."/>
            <person name="Oren A."/>
            <person name="Chaudhuri R.R."/>
            <person name="La Ragione R."/>
            <person name="Hildebrand F."/>
            <person name="Pallen M.J."/>
        </authorList>
    </citation>
    <scope>NUCLEOTIDE SEQUENCE</scope>
    <source>
        <strain evidence="2">10192</strain>
    </source>
</reference>
<dbReference type="InterPro" id="IPR029052">
    <property type="entry name" value="Metallo-depent_PP-like"/>
</dbReference>
<name>A0A9D9DMI6_9BACT</name>
<evidence type="ECO:0000313" key="2">
    <source>
        <dbReference type="EMBL" id="MBO8430607.1"/>
    </source>
</evidence>
<dbReference type="GO" id="GO:0005737">
    <property type="term" value="C:cytoplasm"/>
    <property type="evidence" value="ECO:0007669"/>
    <property type="project" value="TreeGrafter"/>
</dbReference>
<dbReference type="Proteomes" id="UP000823632">
    <property type="component" value="Unassembled WGS sequence"/>
</dbReference>
<dbReference type="PANTHER" id="PTHR42850">
    <property type="entry name" value="METALLOPHOSPHOESTERASE"/>
    <property type="match status" value="1"/>
</dbReference>
<dbReference type="EMBL" id="JADIND010000092">
    <property type="protein sequence ID" value="MBO8430607.1"/>
    <property type="molecule type" value="Genomic_DNA"/>
</dbReference>
<dbReference type="CDD" id="cd00144">
    <property type="entry name" value="MPP_PPP_family"/>
    <property type="match status" value="1"/>
</dbReference>
<sequence length="209" mass="24121">MNNGRLIAMTDIHGELAKLDSLLNKLNITPADELVFMGDYIDRGPDSKGVVNRIISMSDICKCTYLKGSHEYAYLKAREGDEYYKYLFWNYGGVQTVESYGSFENIYNVHGEFFESLLPYYETDKYFFIHAGLRPGIPLEKQDEVDFYYIRGEFIYHKHNLPKKIIFGHTEFDKPLVQEDKICIDTGCGKYKNAVLTAIICGSKEFIHS</sequence>
<evidence type="ECO:0000259" key="1">
    <source>
        <dbReference type="Pfam" id="PF00149"/>
    </source>
</evidence>
<dbReference type="GO" id="GO:0110154">
    <property type="term" value="P:RNA decapping"/>
    <property type="evidence" value="ECO:0007669"/>
    <property type="project" value="TreeGrafter"/>
</dbReference>
<proteinExistence type="predicted"/>
<reference evidence="2" key="1">
    <citation type="submission" date="2020-10" db="EMBL/GenBank/DDBJ databases">
        <authorList>
            <person name="Gilroy R."/>
        </authorList>
    </citation>
    <scope>NUCLEOTIDE SEQUENCE</scope>
    <source>
        <strain evidence="2">10192</strain>
    </source>
</reference>
<dbReference type="AlphaFoldDB" id="A0A9D9DMI6"/>
<comment type="caution">
    <text evidence="2">The sequence shown here is derived from an EMBL/GenBank/DDBJ whole genome shotgun (WGS) entry which is preliminary data.</text>
</comment>
<dbReference type="GO" id="GO:0008803">
    <property type="term" value="F:bis(5'-nucleosyl)-tetraphosphatase (symmetrical) activity"/>
    <property type="evidence" value="ECO:0007669"/>
    <property type="project" value="TreeGrafter"/>
</dbReference>